<protein>
    <submittedName>
        <fullName evidence="1">Uncharacterized protein</fullName>
    </submittedName>
</protein>
<evidence type="ECO:0000313" key="2">
    <source>
        <dbReference type="Proteomes" id="UP000054937"/>
    </source>
</evidence>
<dbReference type="AlphaFoldDB" id="A0A0V0R2S0"/>
<comment type="caution">
    <text evidence="1">The sequence shown here is derived from an EMBL/GenBank/DDBJ whole genome shotgun (WGS) entry which is preliminary data.</text>
</comment>
<name>A0A0V0R2S0_PSEPJ</name>
<keyword evidence="2" id="KW-1185">Reference proteome</keyword>
<accession>A0A0V0R2S0</accession>
<dbReference type="EMBL" id="LDAU01000058">
    <property type="protein sequence ID" value="KRX08785.1"/>
    <property type="molecule type" value="Genomic_DNA"/>
</dbReference>
<evidence type="ECO:0000313" key="1">
    <source>
        <dbReference type="EMBL" id="KRX08785.1"/>
    </source>
</evidence>
<dbReference type="Proteomes" id="UP000054937">
    <property type="component" value="Unassembled WGS sequence"/>
</dbReference>
<proteinExistence type="predicted"/>
<dbReference type="InParanoid" id="A0A0V0R2S0"/>
<organism evidence="1 2">
    <name type="scientific">Pseudocohnilembus persalinus</name>
    <name type="common">Ciliate</name>
    <dbReference type="NCBI Taxonomy" id="266149"/>
    <lineage>
        <taxon>Eukaryota</taxon>
        <taxon>Sar</taxon>
        <taxon>Alveolata</taxon>
        <taxon>Ciliophora</taxon>
        <taxon>Intramacronucleata</taxon>
        <taxon>Oligohymenophorea</taxon>
        <taxon>Scuticociliatia</taxon>
        <taxon>Philasterida</taxon>
        <taxon>Pseudocohnilembidae</taxon>
        <taxon>Pseudocohnilembus</taxon>
    </lineage>
</organism>
<sequence length="101" mass="11710">MRMQFSWRQSPTQEDVLDGAFIVDSNPITGVPCNTFHPCQIEQNLQKMRLEKKDYSIQDIESIIQQKIIKIISYQLDCIGVYLPYQVVAGITKNNYIDLID</sequence>
<reference evidence="1 2" key="1">
    <citation type="journal article" date="2015" name="Sci. Rep.">
        <title>Genome of the facultative scuticociliatosis pathogen Pseudocohnilembus persalinus provides insight into its virulence through horizontal gene transfer.</title>
        <authorList>
            <person name="Xiong J."/>
            <person name="Wang G."/>
            <person name="Cheng J."/>
            <person name="Tian M."/>
            <person name="Pan X."/>
            <person name="Warren A."/>
            <person name="Jiang C."/>
            <person name="Yuan D."/>
            <person name="Miao W."/>
        </authorList>
    </citation>
    <scope>NUCLEOTIDE SEQUENCE [LARGE SCALE GENOMIC DNA]</scope>
    <source>
        <strain evidence="1">36N120E</strain>
    </source>
</reference>
<gene>
    <name evidence="1" type="ORF">PPERSA_08096</name>
</gene>